<evidence type="ECO:0000313" key="2">
    <source>
        <dbReference type="Proteomes" id="UP000245626"/>
    </source>
</evidence>
<organism evidence="1 2">
    <name type="scientific">Violaceomyces palustris</name>
    <dbReference type="NCBI Taxonomy" id="1673888"/>
    <lineage>
        <taxon>Eukaryota</taxon>
        <taxon>Fungi</taxon>
        <taxon>Dikarya</taxon>
        <taxon>Basidiomycota</taxon>
        <taxon>Ustilaginomycotina</taxon>
        <taxon>Ustilaginomycetes</taxon>
        <taxon>Violaceomycetales</taxon>
        <taxon>Violaceomycetaceae</taxon>
        <taxon>Violaceomyces</taxon>
    </lineage>
</organism>
<keyword evidence="2" id="KW-1185">Reference proteome</keyword>
<accession>A0ACD0P652</accession>
<reference evidence="1 2" key="1">
    <citation type="journal article" date="2018" name="Mol. Biol. Evol.">
        <title>Broad Genomic Sampling Reveals a Smut Pathogenic Ancestry of the Fungal Clade Ustilaginomycotina.</title>
        <authorList>
            <person name="Kijpornyongpan T."/>
            <person name="Mondo S.J."/>
            <person name="Barry K."/>
            <person name="Sandor L."/>
            <person name="Lee J."/>
            <person name="Lipzen A."/>
            <person name="Pangilinan J."/>
            <person name="LaButti K."/>
            <person name="Hainaut M."/>
            <person name="Henrissat B."/>
            <person name="Grigoriev I.V."/>
            <person name="Spatafora J.W."/>
            <person name="Aime M.C."/>
        </authorList>
    </citation>
    <scope>NUCLEOTIDE SEQUENCE [LARGE SCALE GENOMIC DNA]</scope>
    <source>
        <strain evidence="1 2">SA 807</strain>
    </source>
</reference>
<sequence>MVLTILGRRSLFNCRVAARVSQGGAAGRKVLSLSASTLAGPDKPDLATKVRCKTKAIVRDGEAVVPVKILKQPTTEQVRGRLNQWLAHYPWPRALQSKQMARNRASTSRYTSWMNDYQRYLHLRWKCRNPDLSATWQALSMVKWPVLVPNTFDWYSIENELERVLNLRPTRRRRRCVGSSRKQATDSG</sequence>
<name>A0ACD0P652_9BASI</name>
<evidence type="ECO:0000313" key="1">
    <source>
        <dbReference type="EMBL" id="PWN53482.1"/>
    </source>
</evidence>
<dbReference type="EMBL" id="KZ819723">
    <property type="protein sequence ID" value="PWN53482.1"/>
    <property type="molecule type" value="Genomic_DNA"/>
</dbReference>
<proteinExistence type="predicted"/>
<gene>
    <name evidence="1" type="ORF">IE53DRAFT_366298</name>
</gene>
<dbReference type="Proteomes" id="UP000245626">
    <property type="component" value="Unassembled WGS sequence"/>
</dbReference>
<protein>
    <submittedName>
        <fullName evidence="1">Uncharacterized protein</fullName>
    </submittedName>
</protein>